<dbReference type="PANTHER" id="PTHR23139">
    <property type="entry name" value="RNA-BINDING PROTEIN"/>
    <property type="match status" value="1"/>
</dbReference>
<name>A0ABY6L4V6_9ARAC</name>
<dbReference type="CDD" id="cd12232">
    <property type="entry name" value="RRM3_U2AF65"/>
    <property type="match status" value="1"/>
</dbReference>
<dbReference type="InterPro" id="IPR012677">
    <property type="entry name" value="Nucleotide-bd_a/b_plait_sf"/>
</dbReference>
<evidence type="ECO:0000259" key="6">
    <source>
        <dbReference type="PROSITE" id="PS50102"/>
    </source>
</evidence>
<protein>
    <submittedName>
        <fullName evidence="7">U2AF2</fullName>
    </submittedName>
</protein>
<dbReference type="InterPro" id="IPR035979">
    <property type="entry name" value="RBD_domain_sf"/>
</dbReference>
<accession>A0ABY6L4V6</accession>
<keyword evidence="1" id="KW-0507">mRNA processing</keyword>
<feature type="domain" description="RRM" evidence="6">
    <location>
        <begin position="78"/>
        <end position="157"/>
    </location>
</feature>
<gene>
    <name evidence="7" type="ORF">LAZ67_12000955</name>
</gene>
<dbReference type="Proteomes" id="UP001235939">
    <property type="component" value="Chromosome 12"/>
</dbReference>
<feature type="compositionally biased region" description="Acidic residues" evidence="5">
    <location>
        <begin position="1"/>
        <end position="27"/>
    </location>
</feature>
<evidence type="ECO:0000256" key="3">
    <source>
        <dbReference type="ARBA" id="ARBA00023187"/>
    </source>
</evidence>
<keyword evidence="8" id="KW-1185">Reference proteome</keyword>
<organism evidence="7 8">
    <name type="scientific">Cordylochernes scorpioides</name>
    <dbReference type="NCBI Taxonomy" id="51811"/>
    <lineage>
        <taxon>Eukaryota</taxon>
        <taxon>Metazoa</taxon>
        <taxon>Ecdysozoa</taxon>
        <taxon>Arthropoda</taxon>
        <taxon>Chelicerata</taxon>
        <taxon>Arachnida</taxon>
        <taxon>Pseudoscorpiones</taxon>
        <taxon>Cheliferoidea</taxon>
        <taxon>Chernetidae</taxon>
        <taxon>Cordylochernes</taxon>
    </lineage>
</organism>
<proteinExistence type="predicted"/>
<feature type="domain" description="RRM" evidence="6">
    <location>
        <begin position="172"/>
        <end position="256"/>
    </location>
</feature>
<evidence type="ECO:0000256" key="5">
    <source>
        <dbReference type="SAM" id="MobiDB-lite"/>
    </source>
</evidence>
<evidence type="ECO:0000256" key="1">
    <source>
        <dbReference type="ARBA" id="ARBA00022664"/>
    </source>
</evidence>
<reference evidence="7 8" key="1">
    <citation type="submission" date="2022-01" db="EMBL/GenBank/DDBJ databases">
        <title>A chromosomal length assembly of Cordylochernes scorpioides.</title>
        <authorList>
            <person name="Zeh D."/>
            <person name="Zeh J."/>
        </authorList>
    </citation>
    <scope>NUCLEOTIDE SEQUENCE [LARGE SCALE GENOMIC DNA]</scope>
    <source>
        <strain evidence="7">IN4F17</strain>
        <tissue evidence="7">Whole Body</tissue>
    </source>
</reference>
<evidence type="ECO:0000256" key="4">
    <source>
        <dbReference type="PROSITE-ProRule" id="PRU00176"/>
    </source>
</evidence>
<sequence>MDFSWLDEEEFEEEEVGGKSDDDDEDYIERSDHETDSEEEQDNEGPLNINEQNDLFFGKDGVTKWNKKAPPSRIKTRSINIITHLPGPKGPAKNEQVMELLIPFGKLKTFDLLMDSTTFLNRGFAFAEYEDITVTDLAIEGLNGLVVVTVQVPGISQVVGPGPATEVLCLMSILEPKDLEDDEDYDDIMDDIRQQCEAYGKVLSMEIPRPIPGVEVPGCGKVFVEFDTVEACQRALHNLTGRKFNNRVVVTSFYDPDKYHRREF</sequence>
<dbReference type="SUPFAM" id="SSF54928">
    <property type="entry name" value="RNA-binding domain, RBD"/>
    <property type="match status" value="2"/>
</dbReference>
<keyword evidence="3" id="KW-0508">mRNA splicing</keyword>
<evidence type="ECO:0000313" key="7">
    <source>
        <dbReference type="EMBL" id="UYV74780.1"/>
    </source>
</evidence>
<dbReference type="PROSITE" id="PS50102">
    <property type="entry name" value="RRM"/>
    <property type="match status" value="2"/>
</dbReference>
<evidence type="ECO:0000313" key="8">
    <source>
        <dbReference type="Proteomes" id="UP001235939"/>
    </source>
</evidence>
<dbReference type="SMART" id="SM00360">
    <property type="entry name" value="RRM"/>
    <property type="match status" value="2"/>
</dbReference>
<dbReference type="EMBL" id="CP092874">
    <property type="protein sequence ID" value="UYV74780.1"/>
    <property type="molecule type" value="Genomic_DNA"/>
</dbReference>
<dbReference type="Gene3D" id="3.30.70.330">
    <property type="match status" value="3"/>
</dbReference>
<evidence type="ECO:0000256" key="2">
    <source>
        <dbReference type="ARBA" id="ARBA00022884"/>
    </source>
</evidence>
<dbReference type="InterPro" id="IPR000504">
    <property type="entry name" value="RRM_dom"/>
</dbReference>
<feature type="region of interest" description="Disordered" evidence="5">
    <location>
        <begin position="1"/>
        <end position="52"/>
    </location>
</feature>
<keyword evidence="2 4" id="KW-0694">RNA-binding</keyword>
<dbReference type="Pfam" id="PF00076">
    <property type="entry name" value="RRM_1"/>
    <property type="match status" value="2"/>
</dbReference>